<dbReference type="PROSITE" id="PS00018">
    <property type="entry name" value="EF_HAND_1"/>
    <property type="match status" value="3"/>
</dbReference>
<evidence type="ECO:0000259" key="5">
    <source>
        <dbReference type="PROSITE" id="PS50222"/>
    </source>
</evidence>
<dbReference type="InterPro" id="IPR011992">
    <property type="entry name" value="EF-hand-dom_pair"/>
</dbReference>
<dbReference type="AlphaFoldDB" id="A0AAD7KV91"/>
<feature type="domain" description="EF-hand" evidence="5">
    <location>
        <begin position="78"/>
        <end position="113"/>
    </location>
</feature>
<dbReference type="Gene3D" id="1.10.238.10">
    <property type="entry name" value="EF-hand"/>
    <property type="match status" value="2"/>
</dbReference>
<comment type="function">
    <text evidence="4">Potential calcium sensor that binds calcium in vitro.</text>
</comment>
<keyword evidence="7" id="KW-1185">Reference proteome</keyword>
<keyword evidence="3" id="KW-0106">Calcium</keyword>
<accession>A0AAD7KV91</accession>
<feature type="domain" description="EF-hand" evidence="5">
    <location>
        <begin position="42"/>
        <end position="77"/>
    </location>
</feature>
<dbReference type="KEGG" id="qsa:O6P43_030739"/>
<dbReference type="Proteomes" id="UP001163823">
    <property type="component" value="Chromosome 13"/>
</dbReference>
<feature type="domain" description="EF-hand" evidence="5">
    <location>
        <begin position="2"/>
        <end position="37"/>
    </location>
</feature>
<dbReference type="SUPFAM" id="SSF47473">
    <property type="entry name" value="EF-hand"/>
    <property type="match status" value="1"/>
</dbReference>
<dbReference type="PANTHER" id="PTHR10891">
    <property type="entry name" value="EF-HAND CALCIUM-BINDING DOMAIN CONTAINING PROTEIN"/>
    <property type="match status" value="1"/>
</dbReference>
<gene>
    <name evidence="6" type="ORF">O6P43_030739</name>
</gene>
<sequence length="144" mass="16223">MSNTGEMERVFRYFDEDGDGKISCSELRRVLCLVDGGGEMLEQLKEAEMAIEALDSDGDGLLGLNDLIGLMESGEEEEKVKDLKEAFDLYDVERCGFITPKNLKRMLSKLGDSKSIDECRVMIKQFDLNGDGVLSFEEFKVMMQ</sequence>
<dbReference type="PROSITE" id="PS50222">
    <property type="entry name" value="EF_HAND_2"/>
    <property type="match status" value="4"/>
</dbReference>
<reference evidence="6" key="1">
    <citation type="journal article" date="2023" name="Science">
        <title>Elucidation of the pathway for biosynthesis of saponin adjuvants from the soapbark tree.</title>
        <authorList>
            <person name="Reed J."/>
            <person name="Orme A."/>
            <person name="El-Demerdash A."/>
            <person name="Owen C."/>
            <person name="Martin L.B.B."/>
            <person name="Misra R.C."/>
            <person name="Kikuchi S."/>
            <person name="Rejzek M."/>
            <person name="Martin A.C."/>
            <person name="Harkess A."/>
            <person name="Leebens-Mack J."/>
            <person name="Louveau T."/>
            <person name="Stephenson M.J."/>
            <person name="Osbourn A."/>
        </authorList>
    </citation>
    <scope>NUCLEOTIDE SEQUENCE</scope>
    <source>
        <strain evidence="6">S10</strain>
    </source>
</reference>
<dbReference type="SMART" id="SM00054">
    <property type="entry name" value="EFh"/>
    <property type="match status" value="4"/>
</dbReference>
<dbReference type="GO" id="GO:0005509">
    <property type="term" value="F:calcium ion binding"/>
    <property type="evidence" value="ECO:0007669"/>
    <property type="project" value="InterPro"/>
</dbReference>
<organism evidence="6 7">
    <name type="scientific">Quillaja saponaria</name>
    <name type="common">Soap bark tree</name>
    <dbReference type="NCBI Taxonomy" id="32244"/>
    <lineage>
        <taxon>Eukaryota</taxon>
        <taxon>Viridiplantae</taxon>
        <taxon>Streptophyta</taxon>
        <taxon>Embryophyta</taxon>
        <taxon>Tracheophyta</taxon>
        <taxon>Spermatophyta</taxon>
        <taxon>Magnoliopsida</taxon>
        <taxon>eudicotyledons</taxon>
        <taxon>Gunneridae</taxon>
        <taxon>Pentapetalae</taxon>
        <taxon>rosids</taxon>
        <taxon>fabids</taxon>
        <taxon>Fabales</taxon>
        <taxon>Quillajaceae</taxon>
        <taxon>Quillaja</taxon>
    </lineage>
</organism>
<evidence type="ECO:0000256" key="3">
    <source>
        <dbReference type="ARBA" id="ARBA00022837"/>
    </source>
</evidence>
<keyword evidence="1" id="KW-0479">Metal-binding</keyword>
<dbReference type="CDD" id="cd00051">
    <property type="entry name" value="EFh"/>
    <property type="match status" value="1"/>
</dbReference>
<protein>
    <submittedName>
        <fullName evidence="6">Calcium-binding protein</fullName>
    </submittedName>
</protein>
<dbReference type="Pfam" id="PF13499">
    <property type="entry name" value="EF-hand_7"/>
    <property type="match status" value="2"/>
</dbReference>
<dbReference type="FunFam" id="1.10.238.10:FF:000237">
    <property type="entry name" value="Calcium-binding protein CML38"/>
    <property type="match status" value="1"/>
</dbReference>
<dbReference type="InterPro" id="IPR002048">
    <property type="entry name" value="EF_hand_dom"/>
</dbReference>
<evidence type="ECO:0000313" key="7">
    <source>
        <dbReference type="Proteomes" id="UP001163823"/>
    </source>
</evidence>
<evidence type="ECO:0000256" key="4">
    <source>
        <dbReference type="ARBA" id="ARBA00057710"/>
    </source>
</evidence>
<feature type="domain" description="EF-hand" evidence="5">
    <location>
        <begin position="114"/>
        <end position="144"/>
    </location>
</feature>
<name>A0AAD7KV91_QUISA</name>
<proteinExistence type="predicted"/>
<evidence type="ECO:0000256" key="1">
    <source>
        <dbReference type="ARBA" id="ARBA00022723"/>
    </source>
</evidence>
<dbReference type="InterPro" id="IPR039647">
    <property type="entry name" value="EF_hand_pair_protein_CML-like"/>
</dbReference>
<comment type="caution">
    <text evidence="6">The sequence shown here is derived from an EMBL/GenBank/DDBJ whole genome shotgun (WGS) entry which is preliminary data.</text>
</comment>
<dbReference type="InterPro" id="IPR018247">
    <property type="entry name" value="EF_Hand_1_Ca_BS"/>
</dbReference>
<evidence type="ECO:0000256" key="2">
    <source>
        <dbReference type="ARBA" id="ARBA00022737"/>
    </source>
</evidence>
<evidence type="ECO:0000313" key="6">
    <source>
        <dbReference type="EMBL" id="KAJ7945721.1"/>
    </source>
</evidence>
<keyword evidence="2" id="KW-0677">Repeat</keyword>
<dbReference type="EMBL" id="JARAOO010000013">
    <property type="protein sequence ID" value="KAJ7945721.1"/>
    <property type="molecule type" value="Genomic_DNA"/>
</dbReference>